<dbReference type="Proteomes" id="UP000198210">
    <property type="component" value="Chromosome I"/>
</dbReference>
<dbReference type="EMBL" id="LT607751">
    <property type="protein sequence ID" value="SCG59283.1"/>
    <property type="molecule type" value="Genomic_DNA"/>
</dbReference>
<gene>
    <name evidence="3" type="ORF">GA0074704_3581</name>
</gene>
<dbReference type="AlphaFoldDB" id="A0A1C5IMB1"/>
<feature type="chain" id="PRO_5038654562" description="DUF3558 domain-containing protein" evidence="2">
    <location>
        <begin position="19"/>
        <end position="227"/>
    </location>
</feature>
<proteinExistence type="predicted"/>
<dbReference type="PROSITE" id="PS51257">
    <property type="entry name" value="PROKAR_LIPOPROTEIN"/>
    <property type="match status" value="1"/>
</dbReference>
<keyword evidence="2" id="KW-0732">Signal</keyword>
<feature type="signal peptide" evidence="2">
    <location>
        <begin position="1"/>
        <end position="18"/>
    </location>
</feature>
<evidence type="ECO:0008006" key="5">
    <source>
        <dbReference type="Google" id="ProtNLM"/>
    </source>
</evidence>
<sequence length="227" mass="22996">MRAFRLVTAAALPALLLAAGCGSTGDDAEQPDPAPTTAAGTPRATEAASTGARWTGLAQRCPQLTSAAARTLKATGAGTPDRAESGDGTYVATAGCAWGAAAQGGRPGVNAKVTVYRRLPAGGDVTKEATSQLAGLLTGIRAEAGEASNGGRTVLVPEATPGDEAFTVLYPAEKVAATTVRSANAVVTVRILLGRSPENRLPVVTGQLRALRPQLRELAADVLDDLR</sequence>
<evidence type="ECO:0000256" key="2">
    <source>
        <dbReference type="SAM" id="SignalP"/>
    </source>
</evidence>
<evidence type="ECO:0000256" key="1">
    <source>
        <dbReference type="SAM" id="MobiDB-lite"/>
    </source>
</evidence>
<feature type="compositionally biased region" description="Low complexity" evidence="1">
    <location>
        <begin position="35"/>
        <end position="48"/>
    </location>
</feature>
<accession>A0A1C5IMB1</accession>
<dbReference type="RefSeq" id="WP_088971563.1">
    <property type="nucleotide sequence ID" value="NZ_JBHLYF010000043.1"/>
</dbReference>
<protein>
    <recommendedName>
        <fullName evidence="5">DUF3558 domain-containing protein</fullName>
    </recommendedName>
</protein>
<reference evidence="3 4" key="1">
    <citation type="submission" date="2016-06" db="EMBL/GenBank/DDBJ databases">
        <authorList>
            <person name="Kjaerup R.B."/>
            <person name="Dalgaard T.S."/>
            <person name="Juul-Madsen H.R."/>
        </authorList>
    </citation>
    <scope>NUCLEOTIDE SEQUENCE [LARGE SCALE GENOMIC DNA]</scope>
    <source>
        <strain evidence="3 4">DSM 45097</strain>
    </source>
</reference>
<feature type="region of interest" description="Disordered" evidence="1">
    <location>
        <begin position="23"/>
        <end position="52"/>
    </location>
</feature>
<evidence type="ECO:0000313" key="3">
    <source>
        <dbReference type="EMBL" id="SCG59283.1"/>
    </source>
</evidence>
<name>A0A1C5IMB1_9ACTN</name>
<evidence type="ECO:0000313" key="4">
    <source>
        <dbReference type="Proteomes" id="UP000198210"/>
    </source>
</evidence>
<organism evidence="3 4">
    <name type="scientific">Micromonospora siamensis</name>
    <dbReference type="NCBI Taxonomy" id="299152"/>
    <lineage>
        <taxon>Bacteria</taxon>
        <taxon>Bacillati</taxon>
        <taxon>Actinomycetota</taxon>
        <taxon>Actinomycetes</taxon>
        <taxon>Micromonosporales</taxon>
        <taxon>Micromonosporaceae</taxon>
        <taxon>Micromonospora</taxon>
    </lineage>
</organism>
<keyword evidence="4" id="KW-1185">Reference proteome</keyword>